<sequence length="194" mass="20233">AAACVKVLEASGIPTSSGIPNHSVVEAPLTINIPSSIGVSDVHANNQQLPITTQGMNITVPVSIQRQPLPTVSSSEGIDGNISTSSVQPVRKKRKLWTPEEDKELIAAVQKCGEGNWASIVKGAFKHDRTASQLSQRWSLIRKRQVVSSQGNLGNSSILSGAVDALQSAAQIVPVALSTAPATNVTMTVGPIVA</sequence>
<gene>
    <name evidence="3" type="ORF">KI387_005264</name>
</gene>
<dbReference type="AlphaFoldDB" id="A0AA38LII4"/>
<dbReference type="SMART" id="SM00717">
    <property type="entry name" value="SANT"/>
    <property type="match status" value="1"/>
</dbReference>
<protein>
    <recommendedName>
        <fullName evidence="5">MYB transcription factor</fullName>
    </recommendedName>
</protein>
<feature type="domain" description="HTH myb-type" evidence="2">
    <location>
        <begin position="91"/>
        <end position="146"/>
    </location>
</feature>
<dbReference type="Proteomes" id="UP000824469">
    <property type="component" value="Unassembled WGS sequence"/>
</dbReference>
<evidence type="ECO:0000259" key="2">
    <source>
        <dbReference type="PROSITE" id="PS51294"/>
    </source>
</evidence>
<dbReference type="Pfam" id="PF00249">
    <property type="entry name" value="Myb_DNA-binding"/>
    <property type="match status" value="1"/>
</dbReference>
<dbReference type="InterPro" id="IPR009057">
    <property type="entry name" value="Homeodomain-like_sf"/>
</dbReference>
<feature type="non-terminal residue" evidence="3">
    <location>
        <position position="194"/>
    </location>
</feature>
<keyword evidence="4" id="KW-1185">Reference proteome</keyword>
<dbReference type="PANTHER" id="PTHR47206:SF1">
    <property type="entry name" value="HOMEODOMAIN-LIKE SUPERFAMILY PROTEIN"/>
    <property type="match status" value="1"/>
</dbReference>
<evidence type="ECO:0000313" key="4">
    <source>
        <dbReference type="Proteomes" id="UP000824469"/>
    </source>
</evidence>
<dbReference type="CDD" id="cd11660">
    <property type="entry name" value="SANT_TRF"/>
    <property type="match status" value="1"/>
</dbReference>
<dbReference type="InterPro" id="IPR017930">
    <property type="entry name" value="Myb_dom"/>
</dbReference>
<evidence type="ECO:0000259" key="1">
    <source>
        <dbReference type="PROSITE" id="PS50090"/>
    </source>
</evidence>
<dbReference type="Gene3D" id="1.10.10.60">
    <property type="entry name" value="Homeodomain-like"/>
    <property type="match status" value="1"/>
</dbReference>
<dbReference type="PANTHER" id="PTHR47206">
    <property type="entry name" value="HOMEODOMAIN-LIKE SUPERFAMILY PROTEIN"/>
    <property type="match status" value="1"/>
</dbReference>
<evidence type="ECO:0008006" key="5">
    <source>
        <dbReference type="Google" id="ProtNLM"/>
    </source>
</evidence>
<dbReference type="PROSITE" id="PS50090">
    <property type="entry name" value="MYB_LIKE"/>
    <property type="match status" value="1"/>
</dbReference>
<organism evidence="3 4">
    <name type="scientific">Taxus chinensis</name>
    <name type="common">Chinese yew</name>
    <name type="synonym">Taxus wallichiana var. chinensis</name>
    <dbReference type="NCBI Taxonomy" id="29808"/>
    <lineage>
        <taxon>Eukaryota</taxon>
        <taxon>Viridiplantae</taxon>
        <taxon>Streptophyta</taxon>
        <taxon>Embryophyta</taxon>
        <taxon>Tracheophyta</taxon>
        <taxon>Spermatophyta</taxon>
        <taxon>Pinopsida</taxon>
        <taxon>Pinidae</taxon>
        <taxon>Conifers II</taxon>
        <taxon>Cupressales</taxon>
        <taxon>Taxaceae</taxon>
        <taxon>Taxus</taxon>
    </lineage>
</organism>
<proteinExistence type="predicted"/>
<dbReference type="EMBL" id="JAHRHJ020000002">
    <property type="protein sequence ID" value="KAH9325086.1"/>
    <property type="molecule type" value="Genomic_DNA"/>
</dbReference>
<feature type="non-terminal residue" evidence="3">
    <location>
        <position position="1"/>
    </location>
</feature>
<dbReference type="PROSITE" id="PS51294">
    <property type="entry name" value="HTH_MYB"/>
    <property type="match status" value="1"/>
</dbReference>
<accession>A0AA38LII4</accession>
<dbReference type="SUPFAM" id="SSF46689">
    <property type="entry name" value="Homeodomain-like"/>
    <property type="match status" value="1"/>
</dbReference>
<feature type="domain" description="Myb-like" evidence="1">
    <location>
        <begin position="89"/>
        <end position="142"/>
    </location>
</feature>
<reference evidence="3 4" key="1">
    <citation type="journal article" date="2021" name="Nat. Plants">
        <title>The Taxus genome provides insights into paclitaxel biosynthesis.</title>
        <authorList>
            <person name="Xiong X."/>
            <person name="Gou J."/>
            <person name="Liao Q."/>
            <person name="Li Y."/>
            <person name="Zhou Q."/>
            <person name="Bi G."/>
            <person name="Li C."/>
            <person name="Du R."/>
            <person name="Wang X."/>
            <person name="Sun T."/>
            <person name="Guo L."/>
            <person name="Liang H."/>
            <person name="Lu P."/>
            <person name="Wu Y."/>
            <person name="Zhang Z."/>
            <person name="Ro D.K."/>
            <person name="Shang Y."/>
            <person name="Huang S."/>
            <person name="Yan J."/>
        </authorList>
    </citation>
    <scope>NUCLEOTIDE SEQUENCE [LARGE SCALE GENOMIC DNA]</scope>
    <source>
        <strain evidence="3">Ta-2019</strain>
    </source>
</reference>
<comment type="caution">
    <text evidence="3">The sequence shown here is derived from an EMBL/GenBank/DDBJ whole genome shotgun (WGS) entry which is preliminary data.</text>
</comment>
<evidence type="ECO:0000313" key="3">
    <source>
        <dbReference type="EMBL" id="KAH9325086.1"/>
    </source>
</evidence>
<dbReference type="InterPro" id="IPR001005">
    <property type="entry name" value="SANT/Myb"/>
</dbReference>
<name>A0AA38LII4_TAXCH</name>